<dbReference type="OrthoDB" id="10035275at2759"/>
<gene>
    <name evidence="1" type="primary">RvY_07212-1</name>
    <name evidence="1" type="synonym">RvY_07212.1</name>
    <name evidence="1" type="ORF">RvY_07212</name>
</gene>
<proteinExistence type="predicted"/>
<organism evidence="1 2">
    <name type="scientific">Ramazzottius varieornatus</name>
    <name type="common">Water bear</name>
    <name type="synonym">Tardigrade</name>
    <dbReference type="NCBI Taxonomy" id="947166"/>
    <lineage>
        <taxon>Eukaryota</taxon>
        <taxon>Metazoa</taxon>
        <taxon>Ecdysozoa</taxon>
        <taxon>Tardigrada</taxon>
        <taxon>Eutardigrada</taxon>
        <taxon>Parachela</taxon>
        <taxon>Hypsibioidea</taxon>
        <taxon>Ramazzottiidae</taxon>
        <taxon>Ramazzottius</taxon>
    </lineage>
</organism>
<protein>
    <recommendedName>
        <fullName evidence="3">MATH domain-containing protein</fullName>
    </recommendedName>
</protein>
<dbReference type="STRING" id="947166.A0A1D1V9U2"/>
<evidence type="ECO:0008006" key="3">
    <source>
        <dbReference type="Google" id="ProtNLM"/>
    </source>
</evidence>
<dbReference type="Proteomes" id="UP000186922">
    <property type="component" value="Unassembled WGS sequence"/>
</dbReference>
<reference evidence="1 2" key="1">
    <citation type="journal article" date="2016" name="Nat. Commun.">
        <title>Extremotolerant tardigrade genome and improved radiotolerance of human cultured cells by tardigrade-unique protein.</title>
        <authorList>
            <person name="Hashimoto T."/>
            <person name="Horikawa D.D."/>
            <person name="Saito Y."/>
            <person name="Kuwahara H."/>
            <person name="Kozuka-Hata H."/>
            <person name="Shin-I T."/>
            <person name="Minakuchi Y."/>
            <person name="Ohishi K."/>
            <person name="Motoyama A."/>
            <person name="Aizu T."/>
            <person name="Enomoto A."/>
            <person name="Kondo K."/>
            <person name="Tanaka S."/>
            <person name="Hara Y."/>
            <person name="Koshikawa S."/>
            <person name="Sagara H."/>
            <person name="Miura T."/>
            <person name="Yokobori S."/>
            <person name="Miyagawa K."/>
            <person name="Suzuki Y."/>
            <person name="Kubo T."/>
            <person name="Oyama M."/>
            <person name="Kohara Y."/>
            <person name="Fujiyama A."/>
            <person name="Arakawa K."/>
            <person name="Katayama T."/>
            <person name="Toyoda A."/>
            <person name="Kunieda T."/>
        </authorList>
    </citation>
    <scope>NUCLEOTIDE SEQUENCE [LARGE SCALE GENOMIC DNA]</scope>
    <source>
        <strain evidence="1 2">YOKOZUNA-1</strain>
    </source>
</reference>
<evidence type="ECO:0000313" key="2">
    <source>
        <dbReference type="Proteomes" id="UP000186922"/>
    </source>
</evidence>
<evidence type="ECO:0000313" key="1">
    <source>
        <dbReference type="EMBL" id="GAU95623.1"/>
    </source>
</evidence>
<dbReference type="EMBL" id="BDGG01000003">
    <property type="protein sequence ID" value="GAU95623.1"/>
    <property type="molecule type" value="Genomic_DNA"/>
</dbReference>
<name>A0A1D1V9U2_RAMVA</name>
<keyword evidence="2" id="KW-1185">Reference proteome</keyword>
<accession>A0A1D1V9U2</accession>
<dbReference type="AlphaFoldDB" id="A0A1D1V9U2"/>
<comment type="caution">
    <text evidence="1">The sequence shown here is derived from an EMBL/GenBank/DDBJ whole genome shotgun (WGS) entry which is preliminary data.</text>
</comment>
<sequence>MTCTVDFTIILYNREHFSRNEIYHIKNAVFTTDCPTQACPNFVGLEDLLSRQFTDEQTEFIVDLVLKNPRTTYEDSIQMPSRLKGRPIERLESSYFAFGNLEWNLVLMPTAAGTLVKLNRMTHFEHSCQTKFRILVGSPTNAKHSRFVSSLQESISDLAGTGESIMLNIALEDYIEGNQLKIGVEMFSANLLSEIILPGLQQVMHFYDRDKQTWHMQLGTLERGETEYLKVNLSYDDVKQVPRDHARYISWKLHVRPVNINATSKTEIVGPFCKYYQQRDVDFSYEIATHTPLTQVTNRSTSGRDAFAAPEGLTENSYIVLVEWLHIHLLLPSQFHHYDDLHRMQYHQMRLEFATVQAESYNLERTLLQYQHGFHPNNAVSLKAANHSTSENEPQVNGF</sequence>